<dbReference type="AlphaFoldDB" id="A0A238Z8D1"/>
<name>A0A238Z8D1_9PSEU</name>
<dbReference type="Proteomes" id="UP000198348">
    <property type="component" value="Unassembled WGS sequence"/>
</dbReference>
<evidence type="ECO:0000256" key="1">
    <source>
        <dbReference type="SAM" id="MobiDB-lite"/>
    </source>
</evidence>
<evidence type="ECO:0000313" key="2">
    <source>
        <dbReference type="EMBL" id="SNR79319.1"/>
    </source>
</evidence>
<sequence length="226" mass="23278">MTAMVGVALVAVVSACADRPNDLDTYYDDRDGSTERAQRADETGGPGSDGAPAGTAGAEAQRTAGAALMWDGDVAEEGVQRRESGPGAPEGCLAEVLGGDEGDASDSAGDSGDTDSDEGADSYHAAAWEYPTGSQLDHYVTALPADSGSVLAALDCPGEPLDVDVAGIDEHTALCVHVEQEHSTCTALLQHEQVFSVVRVTARWAPRAEEAIERLAPIAADALERP</sequence>
<reference evidence="2 3" key="1">
    <citation type="submission" date="2017-06" db="EMBL/GenBank/DDBJ databases">
        <authorList>
            <person name="Kim H.J."/>
            <person name="Triplett B.A."/>
        </authorList>
    </citation>
    <scope>NUCLEOTIDE SEQUENCE [LARGE SCALE GENOMIC DNA]</scope>
    <source>
        <strain evidence="2 3">DSM 45207</strain>
    </source>
</reference>
<feature type="region of interest" description="Disordered" evidence="1">
    <location>
        <begin position="20"/>
        <end position="63"/>
    </location>
</feature>
<protein>
    <recommendedName>
        <fullName evidence="4">PknH-like extracellular domain-containing protein</fullName>
    </recommendedName>
</protein>
<keyword evidence="3" id="KW-1185">Reference proteome</keyword>
<accession>A0A238Z8D1</accession>
<gene>
    <name evidence="2" type="ORF">SAMN06265360_119101</name>
</gene>
<proteinExistence type="predicted"/>
<feature type="compositionally biased region" description="Low complexity" evidence="1">
    <location>
        <begin position="53"/>
        <end position="63"/>
    </location>
</feature>
<dbReference type="EMBL" id="FZNW01000019">
    <property type="protein sequence ID" value="SNR79319.1"/>
    <property type="molecule type" value="Genomic_DNA"/>
</dbReference>
<evidence type="ECO:0008006" key="4">
    <source>
        <dbReference type="Google" id="ProtNLM"/>
    </source>
</evidence>
<dbReference type="RefSeq" id="WP_089302769.1">
    <property type="nucleotide sequence ID" value="NZ_FZNW01000019.1"/>
</dbReference>
<organism evidence="2 3">
    <name type="scientific">Haloechinothrix alba</name>
    <dbReference type="NCBI Taxonomy" id="664784"/>
    <lineage>
        <taxon>Bacteria</taxon>
        <taxon>Bacillati</taxon>
        <taxon>Actinomycetota</taxon>
        <taxon>Actinomycetes</taxon>
        <taxon>Pseudonocardiales</taxon>
        <taxon>Pseudonocardiaceae</taxon>
        <taxon>Haloechinothrix</taxon>
    </lineage>
</organism>
<feature type="region of interest" description="Disordered" evidence="1">
    <location>
        <begin position="77"/>
        <end position="120"/>
    </location>
</feature>
<feature type="compositionally biased region" description="Basic and acidic residues" evidence="1">
    <location>
        <begin position="20"/>
        <end position="42"/>
    </location>
</feature>
<evidence type="ECO:0000313" key="3">
    <source>
        <dbReference type="Proteomes" id="UP000198348"/>
    </source>
</evidence>
<dbReference type="OrthoDB" id="3689832at2"/>